<feature type="transmembrane region" description="Helical" evidence="5">
    <location>
        <begin position="120"/>
        <end position="144"/>
    </location>
</feature>
<dbReference type="GO" id="GO:0005886">
    <property type="term" value="C:plasma membrane"/>
    <property type="evidence" value="ECO:0007669"/>
    <property type="project" value="TreeGrafter"/>
</dbReference>
<keyword evidence="3 5" id="KW-1133">Transmembrane helix</keyword>
<protein>
    <recommendedName>
        <fullName evidence="8">RTA1 like protein</fullName>
    </recommendedName>
</protein>
<dbReference type="PANTHER" id="PTHR31465:SF11">
    <property type="entry name" value="DOMAIN PROTEIN, PUTATIVE (AFU_ORTHOLOGUE AFUA_3G10770)-RELATED"/>
    <property type="match status" value="1"/>
</dbReference>
<reference evidence="6" key="1">
    <citation type="journal article" date="2020" name="Stud. Mycol.">
        <title>101 Dothideomycetes genomes: a test case for predicting lifestyles and emergence of pathogens.</title>
        <authorList>
            <person name="Haridas S."/>
            <person name="Albert R."/>
            <person name="Binder M."/>
            <person name="Bloem J."/>
            <person name="Labutti K."/>
            <person name="Salamov A."/>
            <person name="Andreopoulos B."/>
            <person name="Baker S."/>
            <person name="Barry K."/>
            <person name="Bills G."/>
            <person name="Bluhm B."/>
            <person name="Cannon C."/>
            <person name="Castanera R."/>
            <person name="Culley D."/>
            <person name="Daum C."/>
            <person name="Ezra D."/>
            <person name="Gonzalez J."/>
            <person name="Henrissat B."/>
            <person name="Kuo A."/>
            <person name="Liang C."/>
            <person name="Lipzen A."/>
            <person name="Lutzoni F."/>
            <person name="Magnuson J."/>
            <person name="Mondo S."/>
            <person name="Nolan M."/>
            <person name="Ohm R."/>
            <person name="Pangilinan J."/>
            <person name="Park H.-J."/>
            <person name="Ramirez L."/>
            <person name="Alfaro M."/>
            <person name="Sun H."/>
            <person name="Tritt A."/>
            <person name="Yoshinaga Y."/>
            <person name="Zwiers L.-H."/>
            <person name="Turgeon B."/>
            <person name="Goodwin S."/>
            <person name="Spatafora J."/>
            <person name="Crous P."/>
            <person name="Grigoriev I."/>
        </authorList>
    </citation>
    <scope>NUCLEOTIDE SEQUENCE</scope>
    <source>
        <strain evidence="6">CBS 121167</strain>
    </source>
</reference>
<dbReference type="OrthoDB" id="1844152at2759"/>
<feature type="transmembrane region" description="Helical" evidence="5">
    <location>
        <begin position="232"/>
        <end position="252"/>
    </location>
</feature>
<dbReference type="GO" id="GO:0000324">
    <property type="term" value="C:fungal-type vacuole"/>
    <property type="evidence" value="ECO:0007669"/>
    <property type="project" value="TreeGrafter"/>
</dbReference>
<accession>A0A6A6B1L5</accession>
<comment type="subcellular location">
    <subcellularLocation>
        <location evidence="1">Membrane</location>
        <topology evidence="1">Multi-pass membrane protein</topology>
    </subcellularLocation>
</comment>
<evidence type="ECO:0000256" key="5">
    <source>
        <dbReference type="SAM" id="Phobius"/>
    </source>
</evidence>
<name>A0A6A6B1L5_9PEZI</name>
<dbReference type="EMBL" id="ML995499">
    <property type="protein sequence ID" value="KAF2137940.1"/>
    <property type="molecule type" value="Genomic_DNA"/>
</dbReference>
<dbReference type="PANTHER" id="PTHR31465">
    <property type="entry name" value="PROTEIN RTA1-RELATED"/>
    <property type="match status" value="1"/>
</dbReference>
<keyword evidence="2 5" id="KW-0812">Transmembrane</keyword>
<dbReference type="Proteomes" id="UP000799438">
    <property type="component" value="Unassembled WGS sequence"/>
</dbReference>
<feature type="transmembrane region" description="Helical" evidence="5">
    <location>
        <begin position="77"/>
        <end position="100"/>
    </location>
</feature>
<feature type="transmembrane region" description="Helical" evidence="5">
    <location>
        <begin position="45"/>
        <end position="65"/>
    </location>
</feature>
<organism evidence="6 7">
    <name type="scientific">Aplosporella prunicola CBS 121167</name>
    <dbReference type="NCBI Taxonomy" id="1176127"/>
    <lineage>
        <taxon>Eukaryota</taxon>
        <taxon>Fungi</taxon>
        <taxon>Dikarya</taxon>
        <taxon>Ascomycota</taxon>
        <taxon>Pezizomycotina</taxon>
        <taxon>Dothideomycetes</taxon>
        <taxon>Dothideomycetes incertae sedis</taxon>
        <taxon>Botryosphaeriales</taxon>
        <taxon>Aplosporellaceae</taxon>
        <taxon>Aplosporella</taxon>
    </lineage>
</organism>
<dbReference type="InterPro" id="IPR007568">
    <property type="entry name" value="RTA1"/>
</dbReference>
<proteinExistence type="predicted"/>
<gene>
    <name evidence="6" type="ORF">K452DRAFT_216069</name>
</gene>
<evidence type="ECO:0000313" key="7">
    <source>
        <dbReference type="Proteomes" id="UP000799438"/>
    </source>
</evidence>
<feature type="transmembrane region" description="Helical" evidence="5">
    <location>
        <begin position="159"/>
        <end position="182"/>
    </location>
</feature>
<feature type="transmembrane region" description="Helical" evidence="5">
    <location>
        <begin position="194"/>
        <end position="212"/>
    </location>
</feature>
<feature type="transmembrane region" description="Helical" evidence="5">
    <location>
        <begin position="20"/>
        <end position="38"/>
    </location>
</feature>
<evidence type="ECO:0000256" key="4">
    <source>
        <dbReference type="ARBA" id="ARBA00023136"/>
    </source>
</evidence>
<dbReference type="RefSeq" id="XP_033393655.1">
    <property type="nucleotide sequence ID" value="XM_033536249.1"/>
</dbReference>
<sequence length="258" mass="28427">DCHAYIEGIDTNYGYVPSEAAGAVFLALFGVSMLAHTYQTVRTRSWWTLVFSIGALTEVIGWAGREWSSQCAYSGDAFLMQITTLIIAPTFFTAGIYVILGRLIGIMGRSSSPISEKMYLIIFVTCDVVSLVVQAVGGAMASIASQSDPPKDTKPGTNIMVAGIVFQMASITLFCCFFVLFLWRVRRRTLSLRIKVLIAATTLSIFVIYIRSVYRTIELAQGWDGYLITHEGYFVSLDGAMMVIAVAVFNLVHPAYFL</sequence>
<feature type="non-terminal residue" evidence="6">
    <location>
        <position position="1"/>
    </location>
</feature>
<evidence type="ECO:0008006" key="8">
    <source>
        <dbReference type="Google" id="ProtNLM"/>
    </source>
</evidence>
<evidence type="ECO:0000256" key="1">
    <source>
        <dbReference type="ARBA" id="ARBA00004141"/>
    </source>
</evidence>
<dbReference type="GeneID" id="54293745"/>
<feature type="non-terminal residue" evidence="6">
    <location>
        <position position="258"/>
    </location>
</feature>
<keyword evidence="4 5" id="KW-0472">Membrane</keyword>
<dbReference type="AlphaFoldDB" id="A0A6A6B1L5"/>
<dbReference type="Pfam" id="PF04479">
    <property type="entry name" value="RTA1"/>
    <property type="match status" value="1"/>
</dbReference>
<evidence type="ECO:0000313" key="6">
    <source>
        <dbReference type="EMBL" id="KAF2137940.1"/>
    </source>
</evidence>
<evidence type="ECO:0000256" key="2">
    <source>
        <dbReference type="ARBA" id="ARBA00022692"/>
    </source>
</evidence>
<evidence type="ECO:0000256" key="3">
    <source>
        <dbReference type="ARBA" id="ARBA00022989"/>
    </source>
</evidence>
<keyword evidence="7" id="KW-1185">Reference proteome</keyword>